<keyword evidence="1" id="KW-1133">Transmembrane helix</keyword>
<proteinExistence type="predicted"/>
<dbReference type="OrthoDB" id="28815at2157"/>
<keyword evidence="1" id="KW-0472">Membrane</keyword>
<keyword evidence="3" id="KW-1185">Reference proteome</keyword>
<dbReference type="RefSeq" id="WP_012350022.1">
    <property type="nucleotide sequence ID" value="NC_010525.1"/>
</dbReference>
<protein>
    <submittedName>
        <fullName evidence="2">Uncharacterized protein</fullName>
    </submittedName>
</protein>
<gene>
    <name evidence="2" type="ordered locus">Tneu_0663</name>
</gene>
<dbReference type="KEGG" id="tne:Tneu_0663"/>
<dbReference type="HOGENOM" id="CLU_632564_0_0_2"/>
<evidence type="ECO:0000313" key="3">
    <source>
        <dbReference type="Proteomes" id="UP000001694"/>
    </source>
</evidence>
<dbReference type="GeneID" id="6165146"/>
<sequence length="425" mass="45770">MRLAFALLLTAVALGAVVEVRNGLGFPIPNATVCFQGRCVSTNASGVAVVPLGAEVEIYVGGLLTWKTYSSGHDVVTVSDIDHVSISPVNASGYVVLKIVKFLNGTYGELKIPFSNNKLERAIPVGGVDYPVEIYLTEVGGVRLRNATVVRRDLWNMGADLLALGLVERCTIASLSPVTRIAILQGNTTVASGAANVTAYLPRGASYLGVAETRVLLPNGDFYRAEFNPLLYCGRTIVVNASRLVIRAVDSFGVTRTDWTIYVAGRAYKGQAELWILPHDIYTVAVDAGFARRNLTVAASNPTEVLTVEVENAYLIFNYQQPVDKVYIVGNYTTVAQIPRRVELPPGTYKVYVEAGGRNSTYIVTLRPGETVQLTITPAKQGRGQEQTEAPTSYAFAGVVSAMALAALVAVAIGIRRRQRQGRGR</sequence>
<organism evidence="2 3">
    <name type="scientific">Pyrobaculum neutrophilum (strain DSM 2338 / JCM 9278 / NBRC 100436 / V24Sta)</name>
    <name type="common">Thermoproteus neutrophilus</name>
    <dbReference type="NCBI Taxonomy" id="444157"/>
    <lineage>
        <taxon>Archaea</taxon>
        <taxon>Thermoproteota</taxon>
        <taxon>Thermoprotei</taxon>
        <taxon>Thermoproteales</taxon>
        <taxon>Thermoproteaceae</taxon>
        <taxon>Pyrobaculum</taxon>
    </lineage>
</organism>
<accession>B1YCT9</accession>
<reference evidence="2" key="1">
    <citation type="submission" date="2008-03" db="EMBL/GenBank/DDBJ databases">
        <title>Complete sequence of Thermoproteus neutrophilus V24Sta.</title>
        <authorList>
            <consortium name="US DOE Joint Genome Institute"/>
            <person name="Copeland A."/>
            <person name="Lucas S."/>
            <person name="Lapidus A."/>
            <person name="Glavina del Rio T."/>
            <person name="Dalin E."/>
            <person name="Tice H."/>
            <person name="Bruce D."/>
            <person name="Goodwin L."/>
            <person name="Pitluck S."/>
            <person name="Sims D."/>
            <person name="Brettin T."/>
            <person name="Detter J.C."/>
            <person name="Han C."/>
            <person name="Kuske C.R."/>
            <person name="Schmutz J."/>
            <person name="Larimer F."/>
            <person name="Land M."/>
            <person name="Hauser L."/>
            <person name="Kyrpides N."/>
            <person name="Mikhailova N."/>
            <person name="Biddle J.F."/>
            <person name="Zhang Z."/>
            <person name="Fitz-Gibbon S.T."/>
            <person name="Lowe T.M."/>
            <person name="Saltikov C."/>
            <person name="House C.H."/>
            <person name="Richardson P."/>
        </authorList>
    </citation>
    <scope>NUCLEOTIDE SEQUENCE [LARGE SCALE GENOMIC DNA]</scope>
    <source>
        <strain evidence="2">V24Sta</strain>
    </source>
</reference>
<dbReference type="eggNOG" id="arCOG03265">
    <property type="taxonomic scope" value="Archaea"/>
</dbReference>
<evidence type="ECO:0000256" key="1">
    <source>
        <dbReference type="SAM" id="Phobius"/>
    </source>
</evidence>
<keyword evidence="1" id="KW-0812">Transmembrane</keyword>
<evidence type="ECO:0000313" key="2">
    <source>
        <dbReference type="EMBL" id="ACB39602.1"/>
    </source>
</evidence>
<dbReference type="AlphaFoldDB" id="B1YCT9"/>
<feature type="transmembrane region" description="Helical" evidence="1">
    <location>
        <begin position="394"/>
        <end position="415"/>
    </location>
</feature>
<dbReference type="EMBL" id="CP001014">
    <property type="protein sequence ID" value="ACB39602.1"/>
    <property type="molecule type" value="Genomic_DNA"/>
</dbReference>
<dbReference type="Proteomes" id="UP000001694">
    <property type="component" value="Chromosome"/>
</dbReference>
<name>B1YCT9_PYRNV</name>